<evidence type="ECO:0000256" key="11">
    <source>
        <dbReference type="SAM" id="MobiDB-lite"/>
    </source>
</evidence>
<feature type="compositionally biased region" description="Polar residues" evidence="11">
    <location>
        <begin position="127"/>
        <end position="143"/>
    </location>
</feature>
<evidence type="ECO:0000256" key="9">
    <source>
        <dbReference type="ARBA" id="ARBA00023180"/>
    </source>
</evidence>
<dbReference type="GO" id="GO:0009897">
    <property type="term" value="C:external side of plasma membrane"/>
    <property type="evidence" value="ECO:0007669"/>
    <property type="project" value="TreeGrafter"/>
</dbReference>
<keyword evidence="6" id="KW-0472">Membrane</keyword>
<keyword evidence="8" id="KW-0675">Receptor</keyword>
<dbReference type="InterPro" id="IPR051713">
    <property type="entry name" value="T-cell_Activation_Regulation"/>
</dbReference>
<keyword evidence="3" id="KW-0812">Transmembrane</keyword>
<evidence type="ECO:0000256" key="10">
    <source>
        <dbReference type="ARBA" id="ARBA00023319"/>
    </source>
</evidence>
<dbReference type="InterPro" id="IPR007110">
    <property type="entry name" value="Ig-like_dom"/>
</dbReference>
<evidence type="ECO:0000313" key="13">
    <source>
        <dbReference type="EMBL" id="RXN20221.1"/>
    </source>
</evidence>
<proteinExistence type="predicted"/>
<dbReference type="GO" id="GO:0042102">
    <property type="term" value="P:positive regulation of T cell proliferation"/>
    <property type="evidence" value="ECO:0007669"/>
    <property type="project" value="TreeGrafter"/>
</dbReference>
<comment type="subcellular location">
    <subcellularLocation>
        <location evidence="1">Cell membrane</location>
        <topology evidence="1">Single-pass type I membrane protein</topology>
    </subcellularLocation>
</comment>
<evidence type="ECO:0000256" key="8">
    <source>
        <dbReference type="ARBA" id="ARBA00023170"/>
    </source>
</evidence>
<accession>A0A498MGJ9</accession>
<dbReference type="Proteomes" id="UP000290572">
    <property type="component" value="Unassembled WGS sequence"/>
</dbReference>
<keyword evidence="14" id="KW-1185">Reference proteome</keyword>
<evidence type="ECO:0000313" key="14">
    <source>
        <dbReference type="Proteomes" id="UP000290572"/>
    </source>
</evidence>
<dbReference type="GO" id="GO:0031295">
    <property type="term" value="P:T cell costimulation"/>
    <property type="evidence" value="ECO:0007669"/>
    <property type="project" value="TreeGrafter"/>
</dbReference>
<sequence>MVTVQAVIGGSVVLPCSSAELLKLQDIDVSWRHNDSKIVCDIIPCSTSPVTQDQEYKNRTETFPQEYLRGNFSIRLNNLIHTDTGQYICYIKNSNELQTVKLIINKDKQSGPVRDIFSPCRLANLTPKSTPATKTANSSSKAPNSPLIPQDPALLERWIAAAGIIEPGSRPSSHRSKTSLASRFGSTFHRGSFSRSAPCKDKQSGPVRDIFSPCRSANLTPKSTPATETANRSRKAPNSPHPAQDPALLEHWVAAAGIIDPGRVPVLTAAKPHSLPALAQLFTAALPAAAPHAVRPPALAAVASAMQAVLQMIFVFQPPAPTAYSNMRLASLAPQALLDVSNPTPLP</sequence>
<dbReference type="SMART" id="SM00409">
    <property type="entry name" value="IG"/>
    <property type="match status" value="1"/>
</dbReference>
<dbReference type="Pfam" id="PF07686">
    <property type="entry name" value="V-set"/>
    <property type="match status" value="1"/>
</dbReference>
<dbReference type="InterPro" id="IPR036179">
    <property type="entry name" value="Ig-like_dom_sf"/>
</dbReference>
<evidence type="ECO:0000259" key="12">
    <source>
        <dbReference type="PROSITE" id="PS50835"/>
    </source>
</evidence>
<dbReference type="InterPro" id="IPR013106">
    <property type="entry name" value="Ig_V-set"/>
</dbReference>
<dbReference type="PROSITE" id="PS50835">
    <property type="entry name" value="IG_LIKE"/>
    <property type="match status" value="1"/>
</dbReference>
<feature type="region of interest" description="Disordered" evidence="11">
    <location>
        <begin position="192"/>
        <end position="245"/>
    </location>
</feature>
<evidence type="ECO:0000256" key="1">
    <source>
        <dbReference type="ARBA" id="ARBA00004251"/>
    </source>
</evidence>
<dbReference type="Gene3D" id="2.60.40.10">
    <property type="entry name" value="Immunoglobulins"/>
    <property type="match status" value="1"/>
</dbReference>
<dbReference type="PANTHER" id="PTHR25466:SF14">
    <property type="entry name" value="BUTYROPHILIN SUBFAMILY 2 MEMBER A2-LIKE-RELATED"/>
    <property type="match status" value="1"/>
</dbReference>
<dbReference type="AlphaFoldDB" id="A0A498MGJ9"/>
<dbReference type="SUPFAM" id="SSF48726">
    <property type="entry name" value="Immunoglobulin"/>
    <property type="match status" value="1"/>
</dbReference>
<dbReference type="FunFam" id="2.60.40.10:FF:000142">
    <property type="entry name" value="V-set domain-containing T-cell activation inhibitor 1"/>
    <property type="match status" value="1"/>
</dbReference>
<dbReference type="PANTHER" id="PTHR25466">
    <property type="entry name" value="T-LYMPHOCYTE ACTIVATION ANTIGEN"/>
    <property type="match status" value="1"/>
</dbReference>
<evidence type="ECO:0000256" key="7">
    <source>
        <dbReference type="ARBA" id="ARBA00023157"/>
    </source>
</evidence>
<feature type="domain" description="Ig-like" evidence="12">
    <location>
        <begin position="1"/>
        <end position="105"/>
    </location>
</feature>
<reference evidence="13 14" key="1">
    <citation type="submission" date="2018-03" db="EMBL/GenBank/DDBJ databases">
        <title>Draft genome sequence of Rohu Carp (Labeo rohita).</title>
        <authorList>
            <person name="Das P."/>
            <person name="Kushwaha B."/>
            <person name="Joshi C.G."/>
            <person name="Kumar D."/>
            <person name="Nagpure N.S."/>
            <person name="Sahoo L."/>
            <person name="Das S.P."/>
            <person name="Bit A."/>
            <person name="Patnaik S."/>
            <person name="Meher P.K."/>
            <person name="Jayasankar P."/>
            <person name="Koringa P.G."/>
            <person name="Patel N.V."/>
            <person name="Hinsu A.T."/>
            <person name="Kumar R."/>
            <person name="Pandey M."/>
            <person name="Agarwal S."/>
            <person name="Srivastava S."/>
            <person name="Singh M."/>
            <person name="Iquebal M.A."/>
            <person name="Jaiswal S."/>
            <person name="Angadi U.B."/>
            <person name="Kumar N."/>
            <person name="Raza M."/>
            <person name="Shah T.M."/>
            <person name="Rai A."/>
            <person name="Jena J.K."/>
        </authorList>
    </citation>
    <scope>NUCLEOTIDE SEQUENCE [LARGE SCALE GENOMIC DNA]</scope>
    <source>
        <strain evidence="13">DASCIFA01</strain>
        <tissue evidence="13">Testis</tissue>
    </source>
</reference>
<name>A0A498MGJ9_LABRO</name>
<dbReference type="InterPro" id="IPR013783">
    <property type="entry name" value="Ig-like_fold"/>
</dbReference>
<dbReference type="GO" id="GO:0006955">
    <property type="term" value="P:immune response"/>
    <property type="evidence" value="ECO:0007669"/>
    <property type="project" value="TreeGrafter"/>
</dbReference>
<feature type="region of interest" description="Disordered" evidence="11">
    <location>
        <begin position="127"/>
        <end position="148"/>
    </location>
</feature>
<dbReference type="EMBL" id="QBIY01012648">
    <property type="protein sequence ID" value="RXN20221.1"/>
    <property type="molecule type" value="Genomic_DNA"/>
</dbReference>
<dbReference type="InterPro" id="IPR003599">
    <property type="entry name" value="Ig_sub"/>
</dbReference>
<gene>
    <name evidence="13" type="ORF">ROHU_025080</name>
</gene>
<evidence type="ECO:0000256" key="5">
    <source>
        <dbReference type="ARBA" id="ARBA00022989"/>
    </source>
</evidence>
<keyword evidence="7" id="KW-1015">Disulfide bond</keyword>
<comment type="caution">
    <text evidence="13">The sequence shown here is derived from an EMBL/GenBank/DDBJ whole genome shotgun (WGS) entry which is preliminary data.</text>
</comment>
<evidence type="ECO:0000256" key="2">
    <source>
        <dbReference type="ARBA" id="ARBA00022475"/>
    </source>
</evidence>
<keyword evidence="10" id="KW-0393">Immunoglobulin domain</keyword>
<evidence type="ECO:0000256" key="3">
    <source>
        <dbReference type="ARBA" id="ARBA00022692"/>
    </source>
</evidence>
<keyword evidence="2" id="KW-1003">Cell membrane</keyword>
<evidence type="ECO:0000256" key="6">
    <source>
        <dbReference type="ARBA" id="ARBA00023136"/>
    </source>
</evidence>
<evidence type="ECO:0000256" key="4">
    <source>
        <dbReference type="ARBA" id="ARBA00022729"/>
    </source>
</evidence>
<feature type="compositionally biased region" description="Polar residues" evidence="11">
    <location>
        <begin position="215"/>
        <end position="230"/>
    </location>
</feature>
<keyword evidence="4" id="KW-0732">Signal</keyword>
<dbReference type="GO" id="GO:0071222">
    <property type="term" value="P:cellular response to lipopolysaccharide"/>
    <property type="evidence" value="ECO:0007669"/>
    <property type="project" value="TreeGrafter"/>
</dbReference>
<protein>
    <submittedName>
        <fullName evidence="13">ICOS ligand-like protein</fullName>
    </submittedName>
</protein>
<keyword evidence="9" id="KW-0325">Glycoprotein</keyword>
<dbReference type="GO" id="GO:0007166">
    <property type="term" value="P:cell surface receptor signaling pathway"/>
    <property type="evidence" value="ECO:0007669"/>
    <property type="project" value="TreeGrafter"/>
</dbReference>
<dbReference type="GO" id="GO:0042130">
    <property type="term" value="P:negative regulation of T cell proliferation"/>
    <property type="evidence" value="ECO:0007669"/>
    <property type="project" value="TreeGrafter"/>
</dbReference>
<organism evidence="13 14">
    <name type="scientific">Labeo rohita</name>
    <name type="common">Indian major carp</name>
    <name type="synonym">Cyprinus rohita</name>
    <dbReference type="NCBI Taxonomy" id="84645"/>
    <lineage>
        <taxon>Eukaryota</taxon>
        <taxon>Metazoa</taxon>
        <taxon>Chordata</taxon>
        <taxon>Craniata</taxon>
        <taxon>Vertebrata</taxon>
        <taxon>Euteleostomi</taxon>
        <taxon>Actinopterygii</taxon>
        <taxon>Neopterygii</taxon>
        <taxon>Teleostei</taxon>
        <taxon>Ostariophysi</taxon>
        <taxon>Cypriniformes</taxon>
        <taxon>Cyprinidae</taxon>
        <taxon>Labeoninae</taxon>
        <taxon>Labeonini</taxon>
        <taxon>Labeo</taxon>
    </lineage>
</organism>
<keyword evidence="5" id="KW-1133">Transmembrane helix</keyword>